<sequence>MKGSLAVLLVLVVLVALMPDGAYIHGRCVTCPPGEDETESAGGREARDLAADVPQVNDKAEGRGENLLLAKLGKTP</sequence>
<dbReference type="AlphaFoldDB" id="A0A8J9Z4W2"/>
<dbReference type="EMBL" id="OV696700">
    <property type="protein sequence ID" value="CAH1247136.1"/>
    <property type="molecule type" value="Genomic_DNA"/>
</dbReference>
<evidence type="ECO:0000313" key="2">
    <source>
        <dbReference type="EMBL" id="CAH1247136.1"/>
    </source>
</evidence>
<reference evidence="2" key="1">
    <citation type="submission" date="2022-01" db="EMBL/GenBank/DDBJ databases">
        <authorList>
            <person name="Braso-Vives M."/>
        </authorList>
    </citation>
    <scope>NUCLEOTIDE SEQUENCE</scope>
</reference>
<evidence type="ECO:0000313" key="3">
    <source>
        <dbReference type="Proteomes" id="UP000838412"/>
    </source>
</evidence>
<keyword evidence="1" id="KW-0732">Signal</keyword>
<feature type="signal peptide" evidence="1">
    <location>
        <begin position="1"/>
        <end position="24"/>
    </location>
</feature>
<proteinExistence type="predicted"/>
<protein>
    <submittedName>
        <fullName evidence="2">Hypp7832 protein</fullName>
    </submittedName>
</protein>
<feature type="chain" id="PRO_5035444135" evidence="1">
    <location>
        <begin position="25"/>
        <end position="76"/>
    </location>
</feature>
<organism evidence="2 3">
    <name type="scientific">Branchiostoma lanceolatum</name>
    <name type="common">Common lancelet</name>
    <name type="synonym">Amphioxus lanceolatum</name>
    <dbReference type="NCBI Taxonomy" id="7740"/>
    <lineage>
        <taxon>Eukaryota</taxon>
        <taxon>Metazoa</taxon>
        <taxon>Chordata</taxon>
        <taxon>Cephalochordata</taxon>
        <taxon>Leptocardii</taxon>
        <taxon>Amphioxiformes</taxon>
        <taxon>Branchiostomatidae</taxon>
        <taxon>Branchiostoma</taxon>
    </lineage>
</organism>
<dbReference type="Proteomes" id="UP000838412">
    <property type="component" value="Chromosome 15"/>
</dbReference>
<gene>
    <name evidence="2" type="primary">Hypp7832</name>
    <name evidence="2" type="ORF">BLAG_LOCUS8908</name>
</gene>
<name>A0A8J9Z4W2_BRALA</name>
<keyword evidence="3" id="KW-1185">Reference proteome</keyword>
<evidence type="ECO:0000256" key="1">
    <source>
        <dbReference type="SAM" id="SignalP"/>
    </source>
</evidence>
<accession>A0A8J9Z4W2</accession>